<keyword evidence="1 7" id="KW-0489">Methyltransferase</keyword>
<evidence type="ECO:0000256" key="3">
    <source>
        <dbReference type="ARBA" id="ARBA00022691"/>
    </source>
</evidence>
<evidence type="ECO:0000256" key="1">
    <source>
        <dbReference type="ARBA" id="ARBA00022603"/>
    </source>
</evidence>
<keyword evidence="9" id="KW-1185">Reference proteome</keyword>
<dbReference type="GO" id="GO:0005634">
    <property type="term" value="C:nucleus"/>
    <property type="evidence" value="ECO:0007669"/>
    <property type="project" value="TreeGrafter"/>
</dbReference>
<dbReference type="OrthoDB" id="414133at2759"/>
<evidence type="ECO:0000256" key="4">
    <source>
        <dbReference type="ARBA" id="ARBA00039081"/>
    </source>
</evidence>
<evidence type="ECO:0000256" key="2">
    <source>
        <dbReference type="ARBA" id="ARBA00022679"/>
    </source>
</evidence>
<dbReference type="Pfam" id="PF00145">
    <property type="entry name" value="DNA_methylase"/>
    <property type="match status" value="1"/>
</dbReference>
<proteinExistence type="inferred from homology"/>
<comment type="caution">
    <text evidence="8">The sequence shown here is derived from an EMBL/GenBank/DDBJ whole genome shotgun (WGS) entry which is preliminary data.</text>
</comment>
<sequence length="419" mass="47781">MSTLRVLEFYSGIGGMVSDKIMHFAAEAAGWDYKIIKAFDINTTANEVNLLLKLSIKDRQQFTHGSCIWVSGLCLQPRKIGYCTKALSLEFYDAQKADVWTMSPPCQPHTRTGLKLDSKDPRSKSFLYLMNMLPKMKHPPKYILVENVKGFDESDSRDVLIQQLEECEYTYQEFMLNPLQMGIPNSRLRYYLLAKAKPLAFAMEPTGSIIGYVPSSKLLTTEFKDERGVIIKDEETILKSEKVARRHIHEFLSHDEDLHQYNVPDKVLLKHGHAFDIVKPSASRSCCFTKGYYHYVEATGSILQVNEDGDTDDTFNQLQLWKNSAREPGTSADEQDQSKVLTCLHHLQLRYFSPREVGNLMGFPTSFGFPETMSLKQKYRTLGNSINVLVVAELMKYLVKEGSSMEPAAKMRKLEHSSQ</sequence>
<evidence type="ECO:0000256" key="7">
    <source>
        <dbReference type="PROSITE-ProRule" id="PRU01016"/>
    </source>
</evidence>
<dbReference type="EC" id="2.1.1.204" evidence="4"/>
<dbReference type="InterPro" id="IPR029063">
    <property type="entry name" value="SAM-dependent_MTases_sf"/>
</dbReference>
<name>A0A8H7Q421_9FUNG</name>
<comment type="similarity">
    <text evidence="7">Belongs to the class I-like SAM-binding methyltransferase superfamily. C5-methyltransferase family.</text>
</comment>
<evidence type="ECO:0000313" key="8">
    <source>
        <dbReference type="EMBL" id="KAG2184276.1"/>
    </source>
</evidence>
<dbReference type="Gene3D" id="3.90.120.10">
    <property type="entry name" value="DNA Methylase, subunit A, domain 2"/>
    <property type="match status" value="1"/>
</dbReference>
<dbReference type="EMBL" id="JAEPRA010000006">
    <property type="protein sequence ID" value="KAG2184276.1"/>
    <property type="molecule type" value="Genomic_DNA"/>
</dbReference>
<evidence type="ECO:0000256" key="6">
    <source>
        <dbReference type="ARBA" id="ARBA00042810"/>
    </source>
</evidence>
<organism evidence="8 9">
    <name type="scientific">Umbelopsis vinacea</name>
    <dbReference type="NCBI Taxonomy" id="44442"/>
    <lineage>
        <taxon>Eukaryota</taxon>
        <taxon>Fungi</taxon>
        <taxon>Fungi incertae sedis</taxon>
        <taxon>Mucoromycota</taxon>
        <taxon>Mucoromycotina</taxon>
        <taxon>Umbelopsidomycetes</taxon>
        <taxon>Umbelopsidales</taxon>
        <taxon>Umbelopsidaceae</taxon>
        <taxon>Umbelopsis</taxon>
    </lineage>
</organism>
<evidence type="ECO:0000313" key="9">
    <source>
        <dbReference type="Proteomes" id="UP000612746"/>
    </source>
</evidence>
<gene>
    <name evidence="8" type="ORF">INT44_009291</name>
</gene>
<dbReference type="Proteomes" id="UP000612746">
    <property type="component" value="Unassembled WGS sequence"/>
</dbReference>
<keyword evidence="3 7" id="KW-0949">S-adenosyl-L-methionine</keyword>
<dbReference type="InterPro" id="IPR050750">
    <property type="entry name" value="C5-MTase"/>
</dbReference>
<dbReference type="Gene3D" id="3.40.50.150">
    <property type="entry name" value="Vaccinia Virus protein VP39"/>
    <property type="match status" value="1"/>
</dbReference>
<dbReference type="InterPro" id="IPR001525">
    <property type="entry name" value="C5_MeTfrase"/>
</dbReference>
<protein>
    <recommendedName>
        <fullName evidence="5">tRNA (cytosine(38)-C(5))-methyltransferase</fullName>
        <ecNumber evidence="4">2.1.1.204</ecNumber>
    </recommendedName>
    <alternativeName>
        <fullName evidence="6">DNA (cytosine-5)-methyltransferase-like protein 2</fullName>
    </alternativeName>
</protein>
<keyword evidence="2 7" id="KW-0808">Transferase</keyword>
<dbReference type="PANTHER" id="PTHR46098">
    <property type="entry name" value="TRNA (CYTOSINE(38)-C(5))-METHYLTRANSFERASE"/>
    <property type="match status" value="1"/>
</dbReference>
<feature type="active site" evidence="7">
    <location>
        <position position="106"/>
    </location>
</feature>
<dbReference type="PRINTS" id="PR00105">
    <property type="entry name" value="C5METTRFRASE"/>
</dbReference>
<dbReference type="PROSITE" id="PS00095">
    <property type="entry name" value="C5_MTASE_2"/>
    <property type="match status" value="1"/>
</dbReference>
<dbReference type="GO" id="GO:0008168">
    <property type="term" value="F:methyltransferase activity"/>
    <property type="evidence" value="ECO:0007669"/>
    <property type="project" value="UniProtKB-KW"/>
</dbReference>
<evidence type="ECO:0000256" key="5">
    <source>
        <dbReference type="ARBA" id="ARBA00039681"/>
    </source>
</evidence>
<reference evidence="8" key="1">
    <citation type="submission" date="2020-12" db="EMBL/GenBank/DDBJ databases">
        <title>Metabolic potential, ecology and presence of endohyphal bacteria is reflected in genomic diversity of Mucoromycotina.</title>
        <authorList>
            <person name="Muszewska A."/>
            <person name="Okrasinska A."/>
            <person name="Steczkiewicz K."/>
            <person name="Drgas O."/>
            <person name="Orlowska M."/>
            <person name="Perlinska-Lenart U."/>
            <person name="Aleksandrzak-Piekarczyk T."/>
            <person name="Szatraj K."/>
            <person name="Zielenkiewicz U."/>
            <person name="Pilsyk S."/>
            <person name="Malc E."/>
            <person name="Mieczkowski P."/>
            <person name="Kruszewska J.S."/>
            <person name="Biernat P."/>
            <person name="Pawlowska J."/>
        </authorList>
    </citation>
    <scope>NUCLEOTIDE SEQUENCE</scope>
    <source>
        <strain evidence="8">WA0000051536</strain>
    </source>
</reference>
<dbReference type="AlphaFoldDB" id="A0A8H7Q421"/>
<dbReference type="InterPro" id="IPR031303">
    <property type="entry name" value="C5_meth_CS"/>
</dbReference>
<dbReference type="PANTHER" id="PTHR46098:SF1">
    <property type="entry name" value="TRNA (CYTOSINE(38)-C(5))-METHYLTRANSFERASE"/>
    <property type="match status" value="1"/>
</dbReference>
<dbReference type="GO" id="GO:0032259">
    <property type="term" value="P:methylation"/>
    <property type="evidence" value="ECO:0007669"/>
    <property type="project" value="UniProtKB-KW"/>
</dbReference>
<dbReference type="SUPFAM" id="SSF53335">
    <property type="entry name" value="S-adenosyl-L-methionine-dependent methyltransferases"/>
    <property type="match status" value="1"/>
</dbReference>
<accession>A0A8H7Q421</accession>
<dbReference type="PROSITE" id="PS51679">
    <property type="entry name" value="SAM_MT_C5"/>
    <property type="match status" value="1"/>
</dbReference>